<dbReference type="EMBL" id="JAINZZ010000008">
    <property type="protein sequence ID" value="MBY8877991.1"/>
    <property type="molecule type" value="Genomic_DNA"/>
</dbReference>
<proteinExistence type="predicted"/>
<keyword evidence="2" id="KW-1185">Reference proteome</keyword>
<gene>
    <name evidence="1" type="ORF">K7862_10160</name>
</gene>
<name>A0ABS7Q4B4_9ACTN</name>
<organism evidence="1 2">
    <name type="scientific">Actinacidiphila acidipaludis</name>
    <dbReference type="NCBI Taxonomy" id="2873382"/>
    <lineage>
        <taxon>Bacteria</taxon>
        <taxon>Bacillati</taxon>
        <taxon>Actinomycetota</taxon>
        <taxon>Actinomycetes</taxon>
        <taxon>Kitasatosporales</taxon>
        <taxon>Streptomycetaceae</taxon>
        <taxon>Actinacidiphila</taxon>
    </lineage>
</organism>
<reference evidence="1 2" key="1">
    <citation type="submission" date="2021-08" db="EMBL/GenBank/DDBJ databases">
        <title>WGS of actinomycetes from Thailand.</title>
        <authorList>
            <person name="Thawai C."/>
        </authorList>
    </citation>
    <scope>NUCLEOTIDE SEQUENCE [LARGE SCALE GENOMIC DNA]</scope>
    <source>
        <strain evidence="1 2">PLK6-54</strain>
    </source>
</reference>
<comment type="caution">
    <text evidence="1">The sequence shown here is derived from an EMBL/GenBank/DDBJ whole genome shotgun (WGS) entry which is preliminary data.</text>
</comment>
<protein>
    <submittedName>
        <fullName evidence="1">Uncharacterized protein</fullName>
    </submittedName>
</protein>
<accession>A0ABS7Q4B4</accession>
<evidence type="ECO:0000313" key="2">
    <source>
        <dbReference type="Proteomes" id="UP000778578"/>
    </source>
</evidence>
<sequence length="48" mass="5121">MLAPGLQGARCSHRDGALMVELAEAEGGPLTLTGFQPRGVRGTRQVWE</sequence>
<dbReference type="RefSeq" id="WP_222962130.1">
    <property type="nucleotide sequence ID" value="NZ_JAINZZ010000008.1"/>
</dbReference>
<dbReference type="Proteomes" id="UP000778578">
    <property type="component" value="Unassembled WGS sequence"/>
</dbReference>
<evidence type="ECO:0000313" key="1">
    <source>
        <dbReference type="EMBL" id="MBY8877991.1"/>
    </source>
</evidence>